<sequence>MFYYQPIENKEGLWLAEEHYNRRYIAKTESVFAQSNGHFGVRAMLELRGIDATPGMFVSGLYQKAQDGEVTELVNCPDVVELGIYIQGESVNLDNVRVEEFQRKLNLYTGELRINILFRTQNGLRFLLRSKRFAADFDKTLFYHKTEVTLLDGNKTTVTFEYGINGQITNSGTSHFQKTECRVYGKEIMAYHGALQDDGLEILTGTCFEKNQERQDCSYHLKRRSIYAKNSILMEKGDAITLFRISHIQEDSTECKDVVEEKLEKIQQQLKRGYEQAIANQKKSMEGFCQRAAIEIDGSSLQEKAGIAFAQYQMYGMDPAYTNRYSIGAKGLTGEGYKGHVFWDTELFILPFFVAEFPEAARKLLEYRYRGKAGAKRKAEDYGFQGFMYPWECAKDGFEETPLYAALNIHTGKANKVWSGIKEHHVTADIAFAISRYYYWSNDREFLNQYGTEILCETANFWVSRAEERNGRLEILNIIGPDEYNEHIDNNAYTNYMAAYNVKLALKASEEALDSPYVKKMKENGTLKDMQEKWQYFLEHIYLPKPDKNGIIPQDDAFLGKEELKNIEKYRQSPVKQSVLLDYSRDEVVDMQVLKQADLVMLFTLFLGLFPADVVKKNVLFYEKRTLHDSSLSYCAHAQICAEIGEMEMAEGFFVKALETDLCDNPQDSVDGIHAASLGGIWKCVVAGFAGVSCDEDGIILAPHLLEHWNSIKFSVMVHGQKMDCFIDKENISLHLCNSGKSKEPVTIKVQDKKYILKDDLHLKYGKE</sequence>
<dbReference type="GO" id="GO:0004553">
    <property type="term" value="F:hydrolase activity, hydrolyzing O-glycosyl compounds"/>
    <property type="evidence" value="ECO:0007669"/>
    <property type="project" value="TreeGrafter"/>
</dbReference>
<evidence type="ECO:0000256" key="1">
    <source>
        <dbReference type="ARBA" id="ARBA00006768"/>
    </source>
</evidence>
<dbReference type="PANTHER" id="PTHR11051:SF8">
    <property type="entry name" value="PROTEIN-GLUCOSYLGALACTOSYLHYDROXYLYSINE GLUCOSIDASE"/>
    <property type="match status" value="1"/>
</dbReference>
<comment type="caution">
    <text evidence="9">The sequence shown here is derived from an EMBL/GenBank/DDBJ whole genome shotgun (WGS) entry which is preliminary data.</text>
</comment>
<dbReference type="Pfam" id="PF03632">
    <property type="entry name" value="Glyco_hydro_65m"/>
    <property type="match status" value="1"/>
</dbReference>
<dbReference type="Pfam" id="PF03636">
    <property type="entry name" value="Glyco_hydro_65N"/>
    <property type="match status" value="1"/>
</dbReference>
<dbReference type="EMBL" id="JAJEQW010000002">
    <property type="protein sequence ID" value="MCC2241193.1"/>
    <property type="molecule type" value="Genomic_DNA"/>
</dbReference>
<evidence type="ECO:0000256" key="3">
    <source>
        <dbReference type="ARBA" id="ARBA00022679"/>
    </source>
</evidence>
<evidence type="ECO:0000259" key="6">
    <source>
        <dbReference type="Pfam" id="PF03632"/>
    </source>
</evidence>
<dbReference type="Gene3D" id="2.60.420.10">
    <property type="entry name" value="Maltose phosphorylase, domain 3"/>
    <property type="match status" value="1"/>
</dbReference>
<dbReference type="Gene3D" id="1.50.10.10">
    <property type="match status" value="1"/>
</dbReference>
<evidence type="ECO:0000259" key="7">
    <source>
        <dbReference type="Pfam" id="PF03633"/>
    </source>
</evidence>
<dbReference type="RefSeq" id="WP_227709591.1">
    <property type="nucleotide sequence ID" value="NZ_JAJEQW010000002.1"/>
</dbReference>
<dbReference type="InterPro" id="IPR017045">
    <property type="entry name" value="Malt_Pase/Glycosyl_Hdrlase"/>
</dbReference>
<dbReference type="InterPro" id="IPR005194">
    <property type="entry name" value="Glyco_hydro_65_C"/>
</dbReference>
<dbReference type="InterPro" id="IPR037018">
    <property type="entry name" value="GH65_N"/>
</dbReference>
<dbReference type="Pfam" id="PF03633">
    <property type="entry name" value="Glyco_hydro_65C"/>
    <property type="match status" value="1"/>
</dbReference>
<protein>
    <submittedName>
        <fullName evidence="9">Glycoside hydrolase family 65 protein</fullName>
    </submittedName>
</protein>
<organism evidence="9 10">
    <name type="scientific">Roseburia amylophila</name>
    <dbReference type="NCBI Taxonomy" id="2981794"/>
    <lineage>
        <taxon>Bacteria</taxon>
        <taxon>Bacillati</taxon>
        <taxon>Bacillota</taxon>
        <taxon>Clostridia</taxon>
        <taxon>Lachnospirales</taxon>
        <taxon>Lachnospiraceae</taxon>
        <taxon>Roseburia</taxon>
    </lineage>
</organism>
<dbReference type="PIRSF" id="PIRSF036289">
    <property type="entry name" value="Glycosyl_hydrolase_malt_phosph"/>
    <property type="match status" value="1"/>
</dbReference>
<dbReference type="InterPro" id="IPR005195">
    <property type="entry name" value="Glyco_hydro_65_M"/>
</dbReference>
<dbReference type="SUPFAM" id="SSF74650">
    <property type="entry name" value="Galactose mutarotase-like"/>
    <property type="match status" value="1"/>
</dbReference>
<dbReference type="InterPro" id="IPR008928">
    <property type="entry name" value="6-hairpin_glycosidase_sf"/>
</dbReference>
<comment type="similarity">
    <text evidence="1">Belongs to the glycosyl hydrolase 65 family.</text>
</comment>
<evidence type="ECO:0000313" key="10">
    <source>
        <dbReference type="Proteomes" id="UP001198893"/>
    </source>
</evidence>
<dbReference type="GO" id="GO:0016757">
    <property type="term" value="F:glycosyltransferase activity"/>
    <property type="evidence" value="ECO:0007669"/>
    <property type="project" value="UniProtKB-KW"/>
</dbReference>
<feature type="binding site" evidence="5">
    <location>
        <begin position="343"/>
        <end position="344"/>
    </location>
    <ligand>
        <name>substrate</name>
    </ligand>
</feature>
<dbReference type="SUPFAM" id="SSF48208">
    <property type="entry name" value="Six-hairpin glycosidases"/>
    <property type="match status" value="1"/>
</dbReference>
<dbReference type="InterPro" id="IPR005196">
    <property type="entry name" value="Glyco_hydro_65_N"/>
</dbReference>
<keyword evidence="2" id="KW-0328">Glycosyltransferase</keyword>
<dbReference type="AlphaFoldDB" id="A0AAW4WFT1"/>
<keyword evidence="9" id="KW-0378">Hydrolase</keyword>
<dbReference type="GO" id="GO:0005975">
    <property type="term" value="P:carbohydrate metabolic process"/>
    <property type="evidence" value="ECO:0007669"/>
    <property type="project" value="InterPro"/>
</dbReference>
<evidence type="ECO:0000256" key="4">
    <source>
        <dbReference type="PIRSR" id="PIRSR036289-50"/>
    </source>
</evidence>
<gene>
    <name evidence="9" type="ORF">LKD47_02590</name>
</gene>
<evidence type="ECO:0000256" key="5">
    <source>
        <dbReference type="PIRSR" id="PIRSR036289-51"/>
    </source>
</evidence>
<accession>A0AAW4WFT1</accession>
<feature type="binding site" evidence="5">
    <location>
        <begin position="595"/>
        <end position="596"/>
    </location>
    <ligand>
        <name>substrate</name>
    </ligand>
</feature>
<feature type="domain" description="Glycoside hydrolase family 65 central catalytic" evidence="6">
    <location>
        <begin position="309"/>
        <end position="683"/>
    </location>
</feature>
<dbReference type="Gene3D" id="2.70.98.40">
    <property type="entry name" value="Glycoside hydrolase, family 65, N-terminal domain"/>
    <property type="match status" value="1"/>
</dbReference>
<evidence type="ECO:0000313" key="9">
    <source>
        <dbReference type="EMBL" id="MCC2241193.1"/>
    </source>
</evidence>
<feature type="domain" description="Glycoside hydrolase family 65 C-terminal" evidence="7">
    <location>
        <begin position="695"/>
        <end position="757"/>
    </location>
</feature>
<feature type="domain" description="Glycoside hydrolase family 65 N-terminal" evidence="8">
    <location>
        <begin position="17"/>
        <end position="244"/>
    </location>
</feature>
<evidence type="ECO:0000259" key="8">
    <source>
        <dbReference type="Pfam" id="PF03636"/>
    </source>
</evidence>
<dbReference type="InterPro" id="IPR012341">
    <property type="entry name" value="6hp_glycosidase-like_sf"/>
</dbReference>
<dbReference type="GO" id="GO:0030246">
    <property type="term" value="F:carbohydrate binding"/>
    <property type="evidence" value="ECO:0007669"/>
    <property type="project" value="InterPro"/>
</dbReference>
<name>A0AAW4WFT1_9FIRM</name>
<evidence type="ECO:0000256" key="2">
    <source>
        <dbReference type="ARBA" id="ARBA00022676"/>
    </source>
</evidence>
<proteinExistence type="inferred from homology"/>
<dbReference type="InterPro" id="IPR011013">
    <property type="entry name" value="Gal_mutarotase_sf_dom"/>
</dbReference>
<feature type="active site" description="Proton donor" evidence="4">
    <location>
        <position position="483"/>
    </location>
</feature>
<keyword evidence="3" id="KW-0808">Transferase</keyword>
<reference evidence="9" key="1">
    <citation type="submission" date="2021-10" db="EMBL/GenBank/DDBJ databases">
        <title>Anaerobic single-cell dispensing facilitates the cultivation of human gut bacteria.</title>
        <authorList>
            <person name="Afrizal A."/>
        </authorList>
    </citation>
    <scope>NUCLEOTIDE SEQUENCE</scope>
    <source>
        <strain evidence="9">CLA-AA-H204</strain>
    </source>
</reference>
<dbReference type="PANTHER" id="PTHR11051">
    <property type="entry name" value="GLYCOSYL HYDROLASE-RELATED"/>
    <property type="match status" value="1"/>
</dbReference>
<dbReference type="Proteomes" id="UP001198893">
    <property type="component" value="Unassembled WGS sequence"/>
</dbReference>